<evidence type="ECO:0000259" key="5">
    <source>
        <dbReference type="PROSITE" id="PS50048"/>
    </source>
</evidence>
<dbReference type="EMBL" id="JAGPNK010000005">
    <property type="protein sequence ID" value="KAH7320880.1"/>
    <property type="molecule type" value="Genomic_DNA"/>
</dbReference>
<dbReference type="Proteomes" id="UP000813444">
    <property type="component" value="Unassembled WGS sequence"/>
</dbReference>
<feature type="compositionally biased region" description="Low complexity" evidence="4">
    <location>
        <begin position="734"/>
        <end position="747"/>
    </location>
</feature>
<feature type="coiled-coil region" evidence="3">
    <location>
        <begin position="156"/>
        <end position="183"/>
    </location>
</feature>
<dbReference type="GO" id="GO:0006351">
    <property type="term" value="P:DNA-templated transcription"/>
    <property type="evidence" value="ECO:0007669"/>
    <property type="project" value="InterPro"/>
</dbReference>
<dbReference type="Pfam" id="PF04082">
    <property type="entry name" value="Fungal_trans"/>
    <property type="match status" value="1"/>
</dbReference>
<evidence type="ECO:0000313" key="6">
    <source>
        <dbReference type="EMBL" id="KAH7320880.1"/>
    </source>
</evidence>
<dbReference type="PANTHER" id="PTHR46910">
    <property type="entry name" value="TRANSCRIPTION FACTOR PDR1"/>
    <property type="match status" value="1"/>
</dbReference>
<dbReference type="InterPro" id="IPR001138">
    <property type="entry name" value="Zn2Cys6_DnaBD"/>
</dbReference>
<dbReference type="PROSITE" id="PS00463">
    <property type="entry name" value="ZN2_CY6_FUNGAL_1"/>
    <property type="match status" value="1"/>
</dbReference>
<dbReference type="SMART" id="SM00066">
    <property type="entry name" value="GAL4"/>
    <property type="match status" value="1"/>
</dbReference>
<reference evidence="6" key="1">
    <citation type="journal article" date="2021" name="Nat. Commun.">
        <title>Genetic determinants of endophytism in the Arabidopsis root mycobiome.</title>
        <authorList>
            <person name="Mesny F."/>
            <person name="Miyauchi S."/>
            <person name="Thiergart T."/>
            <person name="Pickel B."/>
            <person name="Atanasova L."/>
            <person name="Karlsson M."/>
            <person name="Huettel B."/>
            <person name="Barry K.W."/>
            <person name="Haridas S."/>
            <person name="Chen C."/>
            <person name="Bauer D."/>
            <person name="Andreopoulos W."/>
            <person name="Pangilinan J."/>
            <person name="LaButti K."/>
            <person name="Riley R."/>
            <person name="Lipzen A."/>
            <person name="Clum A."/>
            <person name="Drula E."/>
            <person name="Henrissat B."/>
            <person name="Kohler A."/>
            <person name="Grigoriev I.V."/>
            <person name="Martin F.M."/>
            <person name="Hacquard S."/>
        </authorList>
    </citation>
    <scope>NUCLEOTIDE SEQUENCE</scope>
    <source>
        <strain evidence="6">MPI-CAGE-CH-0235</strain>
    </source>
</reference>
<proteinExistence type="predicted"/>
<dbReference type="InterPro" id="IPR036864">
    <property type="entry name" value="Zn2-C6_fun-type_DNA-bd_sf"/>
</dbReference>
<protein>
    <submittedName>
        <fullName evidence="6">Fungal-specific transcription factor domain-containing protein</fullName>
    </submittedName>
</protein>
<feature type="region of interest" description="Disordered" evidence="4">
    <location>
        <begin position="77"/>
        <end position="112"/>
    </location>
</feature>
<feature type="compositionally biased region" description="Polar residues" evidence="4">
    <location>
        <begin position="1"/>
        <end position="15"/>
    </location>
</feature>
<dbReference type="CDD" id="cd12148">
    <property type="entry name" value="fungal_TF_MHR"/>
    <property type="match status" value="1"/>
</dbReference>
<keyword evidence="7" id="KW-1185">Reference proteome</keyword>
<evidence type="ECO:0000256" key="1">
    <source>
        <dbReference type="ARBA" id="ARBA00022723"/>
    </source>
</evidence>
<dbReference type="InterPro" id="IPR050987">
    <property type="entry name" value="AtrR-like"/>
</dbReference>
<feature type="compositionally biased region" description="Low complexity" evidence="4">
    <location>
        <begin position="16"/>
        <end position="34"/>
    </location>
</feature>
<keyword evidence="3" id="KW-0175">Coiled coil</keyword>
<dbReference type="PROSITE" id="PS50048">
    <property type="entry name" value="ZN2_CY6_FUNGAL_2"/>
    <property type="match status" value="1"/>
</dbReference>
<dbReference type="AlphaFoldDB" id="A0A8K0SSM6"/>
<keyword evidence="2" id="KW-0539">Nucleus</keyword>
<dbReference type="SMART" id="SM00906">
    <property type="entry name" value="Fungal_trans"/>
    <property type="match status" value="1"/>
</dbReference>
<organism evidence="6 7">
    <name type="scientific">Stachybotrys elegans</name>
    <dbReference type="NCBI Taxonomy" id="80388"/>
    <lineage>
        <taxon>Eukaryota</taxon>
        <taxon>Fungi</taxon>
        <taxon>Dikarya</taxon>
        <taxon>Ascomycota</taxon>
        <taxon>Pezizomycotina</taxon>
        <taxon>Sordariomycetes</taxon>
        <taxon>Hypocreomycetidae</taxon>
        <taxon>Hypocreales</taxon>
        <taxon>Stachybotryaceae</taxon>
        <taxon>Stachybotrys</taxon>
    </lineage>
</organism>
<dbReference type="GO" id="GO:0000981">
    <property type="term" value="F:DNA-binding transcription factor activity, RNA polymerase II-specific"/>
    <property type="evidence" value="ECO:0007669"/>
    <property type="project" value="InterPro"/>
</dbReference>
<dbReference type="PANTHER" id="PTHR46910:SF1">
    <property type="entry name" value="MISCELLANEOUS ZN(II)2CYS6 TRANSCRIPTION FACTOR (EUROFUNG)-RELATED"/>
    <property type="match status" value="1"/>
</dbReference>
<dbReference type="InterPro" id="IPR007219">
    <property type="entry name" value="XnlR_reg_dom"/>
</dbReference>
<evidence type="ECO:0000256" key="3">
    <source>
        <dbReference type="SAM" id="Coils"/>
    </source>
</evidence>
<gene>
    <name evidence="6" type="ORF">B0I35DRAFT_450518</name>
</gene>
<feature type="compositionally biased region" description="Pro residues" evidence="4">
    <location>
        <begin position="712"/>
        <end position="722"/>
    </location>
</feature>
<dbReference type="Gene3D" id="4.10.240.10">
    <property type="entry name" value="Zn(2)-C6 fungal-type DNA-binding domain"/>
    <property type="match status" value="1"/>
</dbReference>
<feature type="region of interest" description="Disordered" evidence="4">
    <location>
        <begin position="706"/>
        <end position="760"/>
    </location>
</feature>
<dbReference type="Pfam" id="PF00172">
    <property type="entry name" value="Zn_clus"/>
    <property type="match status" value="1"/>
</dbReference>
<accession>A0A8K0SSM6</accession>
<evidence type="ECO:0000313" key="7">
    <source>
        <dbReference type="Proteomes" id="UP000813444"/>
    </source>
</evidence>
<feature type="region of interest" description="Disordered" evidence="4">
    <location>
        <begin position="1"/>
        <end position="34"/>
    </location>
</feature>
<evidence type="ECO:0000256" key="4">
    <source>
        <dbReference type="SAM" id="MobiDB-lite"/>
    </source>
</evidence>
<evidence type="ECO:0000256" key="2">
    <source>
        <dbReference type="ARBA" id="ARBA00023242"/>
    </source>
</evidence>
<dbReference type="GO" id="GO:0008270">
    <property type="term" value="F:zinc ion binding"/>
    <property type="evidence" value="ECO:0007669"/>
    <property type="project" value="InterPro"/>
</dbReference>
<comment type="caution">
    <text evidence="6">The sequence shown here is derived from an EMBL/GenBank/DDBJ whole genome shotgun (WGS) entry which is preliminary data.</text>
</comment>
<feature type="domain" description="Zn(2)-C6 fungal-type" evidence="5">
    <location>
        <begin position="118"/>
        <end position="149"/>
    </location>
</feature>
<dbReference type="CDD" id="cd00067">
    <property type="entry name" value="GAL4"/>
    <property type="match status" value="1"/>
</dbReference>
<dbReference type="GO" id="GO:0003677">
    <property type="term" value="F:DNA binding"/>
    <property type="evidence" value="ECO:0007669"/>
    <property type="project" value="InterPro"/>
</dbReference>
<sequence length="760" mass="82987">MATTSHSQYPRSPNPSTRSYDSSSVSSAASPNQAQPYLSSLLSAARERPNIASIGVQSLPSVGQAFQAYSMGSGSTIGRESLPSADSMVSTPGLGHAQLPGGGQPQKRAYRQRRKDPSCDACRERKVKCDATETTSCSECSSRNVKCQFTKETNRRMSSIKQVQDLEKQIERVKRENGSLRRIIQDKELSLDGEPDARDRVVLQPPAIGSEPKRRPQPTAMPDLARARANMRNFTKGIWVPPAQHRTPISTLFEPPRSDLPPFSLVDELLRAYFGSAHTMFPILHMPGFRATVDNLYRAFPSSVSPSWLALFFAVLATGSLFGPDIPGTNTFHQPAELLDSARKLIDPWNSEWNLEHAQALTLITICLNEMNLKGAAWSWLGNAIRVGQDLGLYVESAPWPIIEGEMRRRTWWTLYIMDRTLAGELGHPFMINDDDWAEPLTHSLLAVIHVTRCYTALLKTLTYPTIQPNQEAVFEMYFKKCLATFPPACDPTSSVPLAPHFLAPLSHLMHARLLLHRHHLSPLCPPELRIAALEKCTQIGLETASLLSRTSTSLSEAATTLLATHVFRSTLFLLLAGYFDHALSDVAVPCGRFLSFFVSALGPKRTYPPPRSPLDPSELLVYVSADVQASPVRTWAWTENDAVLDAANGPTLPLARDLRSGLFSAELRTGLNELESSIRSLMGAHAAGTPTPSTAAWATLPPPLLKAEIAGPPPPPPPPPGASAMDIQRLSDAPSTATSPASGSGTRKASDRLSIANII</sequence>
<name>A0A8K0SSM6_9HYPO</name>
<dbReference type="SUPFAM" id="SSF57701">
    <property type="entry name" value="Zn2/Cys6 DNA-binding domain"/>
    <property type="match status" value="1"/>
</dbReference>
<keyword evidence="1" id="KW-0479">Metal-binding</keyword>
<dbReference type="OrthoDB" id="2110361at2759"/>